<gene>
    <name evidence="1" type="ORF">HB770_19975</name>
</gene>
<dbReference type="InterPro" id="IPR021352">
    <property type="entry name" value="DUF2971"/>
</dbReference>
<protein>
    <recommendedName>
        <fullName evidence="3">DUF2971 domain-containing protein</fullName>
    </recommendedName>
</protein>
<dbReference type="AlphaFoldDB" id="A0A7G6RKW0"/>
<accession>A0A7G6RKW0</accession>
<dbReference type="Pfam" id="PF11185">
    <property type="entry name" value="DUF2971"/>
    <property type="match status" value="1"/>
</dbReference>
<dbReference type="EMBL" id="CP050549">
    <property type="protein sequence ID" value="QND42892.1"/>
    <property type="molecule type" value="Genomic_DNA"/>
</dbReference>
<dbReference type="Proteomes" id="UP000515518">
    <property type="component" value="Chromosome"/>
</dbReference>
<evidence type="ECO:0008006" key="3">
    <source>
        <dbReference type="Google" id="ProtNLM"/>
    </source>
</evidence>
<proteinExistence type="predicted"/>
<sequence length="265" mass="30149">MQAAEIILKYQTFRLSEFSKMNDSSEYLYAKQRFIEAFMNRHVWIEEVPRYLVSGILEMHEPATIMLIGCLTEDKDDIGLWERYAANGEGCVIGFDAHWLAKRAGITLKRVSYNPTDIRDFVNAGLMMLQKQYEKSRQDLQELINLATFFILDLYAFKDPRFRSEMEIRISRLAATDADAPFGLADVVGHRDDYVDLAPLPVGSFDSRYGPKRFIDVPVSDIQTGSAIRSVGLGPKAKSSDMEAIIKACEAYPNIDVWRSDAPLR</sequence>
<organism evidence="1 2">
    <name type="scientific">Rhizobium leguminosarum bv. viciae</name>
    <dbReference type="NCBI Taxonomy" id="387"/>
    <lineage>
        <taxon>Bacteria</taxon>
        <taxon>Pseudomonadati</taxon>
        <taxon>Pseudomonadota</taxon>
        <taxon>Alphaproteobacteria</taxon>
        <taxon>Hyphomicrobiales</taxon>
        <taxon>Rhizobiaceae</taxon>
        <taxon>Rhizobium/Agrobacterium group</taxon>
        <taxon>Rhizobium</taxon>
    </lineage>
</organism>
<name>A0A7G6RKW0_RHILV</name>
<evidence type="ECO:0000313" key="1">
    <source>
        <dbReference type="EMBL" id="QND42892.1"/>
    </source>
</evidence>
<reference evidence="2" key="1">
    <citation type="journal article" date="2020" name="Mol. Plant Microbe">
        <title>Rhizobial microsymbionts of the narrowly endemic Oxytropis species growing in Kamchatka are characterized by significant genetic diversity and possess a set of genes that are associated with T3SS and T6SS secretion systems and can affect the development of symbiosis.</title>
        <authorList>
            <person name="Safronova V."/>
            <person name="Guro P."/>
            <person name="Sazanova A."/>
            <person name="Kuznetsova I."/>
            <person name="Belimov A."/>
            <person name="Yakubov V."/>
            <person name="Chirak E."/>
            <person name="Afonin A."/>
            <person name="Gogolev Y."/>
            <person name="Andronov E."/>
            <person name="Tikhonovich I."/>
        </authorList>
    </citation>
    <scope>NUCLEOTIDE SEQUENCE [LARGE SCALE GENOMIC DNA]</scope>
    <source>
        <strain evidence="2">RCAM0610</strain>
    </source>
</reference>
<evidence type="ECO:0000313" key="2">
    <source>
        <dbReference type="Proteomes" id="UP000515518"/>
    </source>
</evidence>